<evidence type="ECO:0000256" key="2">
    <source>
        <dbReference type="ARBA" id="ARBA00022801"/>
    </source>
</evidence>
<dbReference type="Gene3D" id="3.60.20.40">
    <property type="match status" value="1"/>
</dbReference>
<dbReference type="InterPro" id="IPR029055">
    <property type="entry name" value="Ntn_hydrolases_N"/>
</dbReference>
<keyword evidence="2" id="KW-0378">Hydrolase</keyword>
<evidence type="ECO:0000256" key="3">
    <source>
        <dbReference type="ARBA" id="ARBA00023145"/>
    </source>
</evidence>
<dbReference type="InterPro" id="IPR043137">
    <property type="entry name" value="GGT_ssub_C"/>
</dbReference>
<evidence type="ECO:0008006" key="5">
    <source>
        <dbReference type="Google" id="ProtNLM"/>
    </source>
</evidence>
<dbReference type="PANTHER" id="PTHR43199:SF1">
    <property type="entry name" value="GLUTATHIONE HYDROLASE PROENZYME"/>
    <property type="match status" value="1"/>
</dbReference>
<dbReference type="GO" id="GO:0016740">
    <property type="term" value="F:transferase activity"/>
    <property type="evidence" value="ECO:0007669"/>
    <property type="project" value="UniProtKB-KW"/>
</dbReference>
<evidence type="ECO:0000256" key="1">
    <source>
        <dbReference type="ARBA" id="ARBA00022679"/>
    </source>
</evidence>
<keyword evidence="1" id="KW-0808">Transferase</keyword>
<feature type="non-terminal residue" evidence="4">
    <location>
        <position position="1"/>
    </location>
</feature>
<dbReference type="GO" id="GO:0016787">
    <property type="term" value="F:hydrolase activity"/>
    <property type="evidence" value="ECO:0007669"/>
    <property type="project" value="UniProtKB-KW"/>
</dbReference>
<sequence>TIITTTAQIIMNVVDYGMSIEDAVEAPRFHHQWLPDVIQMEERGFTAETVQALEARGHSIKYRSSIGEANCIQVKDDLIYGSADSRRNSSAVGY</sequence>
<protein>
    <recommendedName>
        <fullName evidence="5">Gamma-glutamyltransferase</fullName>
    </recommendedName>
</protein>
<dbReference type="PANTHER" id="PTHR43199">
    <property type="entry name" value="GLUTATHIONE HYDROLASE"/>
    <property type="match status" value="1"/>
</dbReference>
<dbReference type="Pfam" id="PF01019">
    <property type="entry name" value="G_glu_transpept"/>
    <property type="match status" value="1"/>
</dbReference>
<reference evidence="4" key="1">
    <citation type="submission" date="2018-05" db="EMBL/GenBank/DDBJ databases">
        <authorList>
            <person name="Lanie J.A."/>
            <person name="Ng W.-L."/>
            <person name="Kazmierczak K.M."/>
            <person name="Andrzejewski T.M."/>
            <person name="Davidsen T.M."/>
            <person name="Wayne K.J."/>
            <person name="Tettelin H."/>
            <person name="Glass J.I."/>
            <person name="Rusch D."/>
            <person name="Podicherti R."/>
            <person name="Tsui H.-C.T."/>
            <person name="Winkler M.E."/>
        </authorList>
    </citation>
    <scope>NUCLEOTIDE SEQUENCE</scope>
</reference>
<keyword evidence="3" id="KW-0865">Zymogen</keyword>
<dbReference type="AlphaFoldDB" id="A0A382IR82"/>
<name>A0A382IR82_9ZZZZ</name>
<organism evidence="4">
    <name type="scientific">marine metagenome</name>
    <dbReference type="NCBI Taxonomy" id="408172"/>
    <lineage>
        <taxon>unclassified sequences</taxon>
        <taxon>metagenomes</taxon>
        <taxon>ecological metagenomes</taxon>
    </lineage>
</organism>
<dbReference type="SUPFAM" id="SSF56235">
    <property type="entry name" value="N-terminal nucleophile aminohydrolases (Ntn hydrolases)"/>
    <property type="match status" value="1"/>
</dbReference>
<gene>
    <name evidence="4" type="ORF">METZ01_LOCUS254633</name>
</gene>
<evidence type="ECO:0000313" key="4">
    <source>
        <dbReference type="EMBL" id="SVC01779.1"/>
    </source>
</evidence>
<dbReference type="InterPro" id="IPR051792">
    <property type="entry name" value="GGT_bact"/>
</dbReference>
<proteinExistence type="predicted"/>
<accession>A0A382IR82</accession>
<dbReference type="EMBL" id="UINC01068853">
    <property type="protein sequence ID" value="SVC01779.1"/>
    <property type="molecule type" value="Genomic_DNA"/>
</dbReference>